<keyword evidence="2" id="KW-0479">Metal-binding</keyword>
<dbReference type="SUPFAM" id="SSF47807">
    <property type="entry name" value="5' to 3' exonuclease, C-terminal subdomain"/>
    <property type="match status" value="1"/>
</dbReference>
<keyword evidence="5" id="KW-0460">Magnesium</keyword>
<dbReference type="Gene3D" id="1.10.150.20">
    <property type="entry name" value="5' to 3' exonuclease, C-terminal subdomain"/>
    <property type="match status" value="1"/>
</dbReference>
<gene>
    <name evidence="6" type="ORF">MSYG_1811</name>
</gene>
<dbReference type="VEuPathDB" id="FungiDB:MSYG_1811"/>
<dbReference type="Pfam" id="PF00867">
    <property type="entry name" value="XPG_I"/>
    <property type="match status" value="1"/>
</dbReference>
<dbReference type="GO" id="GO:0046872">
    <property type="term" value="F:metal ion binding"/>
    <property type="evidence" value="ECO:0007669"/>
    <property type="project" value="UniProtKB-KW"/>
</dbReference>
<dbReference type="PANTHER" id="PTHR11081:SF9">
    <property type="entry name" value="FLAP ENDONUCLEASE 1"/>
    <property type="match status" value="1"/>
</dbReference>
<dbReference type="PANTHER" id="PTHR11081">
    <property type="entry name" value="FLAP ENDONUCLEASE FAMILY MEMBER"/>
    <property type="match status" value="1"/>
</dbReference>
<dbReference type="OMA" id="PFLQKTC"/>
<evidence type="ECO:0000313" key="6">
    <source>
        <dbReference type="EMBL" id="SHO77471.1"/>
    </source>
</evidence>
<proteinExistence type="predicted"/>
<keyword evidence="3" id="KW-0255">Endonuclease</keyword>
<dbReference type="GO" id="GO:0005737">
    <property type="term" value="C:cytoplasm"/>
    <property type="evidence" value="ECO:0007669"/>
    <property type="project" value="TreeGrafter"/>
</dbReference>
<dbReference type="OrthoDB" id="31113at2759"/>
<keyword evidence="4" id="KW-0378">Hydrolase</keyword>
<dbReference type="PRINTS" id="PR00853">
    <property type="entry name" value="XPGRADSUPER"/>
</dbReference>
<dbReference type="STRING" id="1230383.M5E834"/>
<sequence length="563" mass="60667">MRTSSVACGIKGVLPYVRHVAPHCLVPVQLAELAHARIAIDATLLTQRLFYRDSPDASRYLAGFRDVTERLRAAKCVPIFVFDHLHARLPQKAREHARRRAAHRLATARYAHEQQRTARLQELCTHLATFQQLSRGDQAHTCALFRLHRRARRRGGAHAERRAPGPLALSDAEHARILQLLPAAALGDDAHAPFTHDAYVAVDGPPAAAALPWAVSDHAEMDEAPRVWQVEPLATPPALAQALWTQQVAHQAAQRDAVQETLSQCHATHAEAFIYDTLAQGPGADGQLACDAQSWHTICQALLKSALPPMPLGTDDAWDAHAAALHLRAFNAHLVAVYRRASRLVPEGAYAECMQLCRQLGAPVFVTGDGTPTGGAIHEAEAFASALVREGYADMVASEDTDVLLYDAPLLRGLSSMALELVDPRAIRAALFPDAPPSQRAARMVQFALLCGTDFNRTIPGIAAKNAHRLVTLFHTAAHILEAHDSRFFPPENLTRSAYLAELEQAAHIFANPPEVRAAAEAAGLATSRAALSQTGPAGRAARAAAAPPAALEVPTWATSAPA</sequence>
<keyword evidence="1" id="KW-0540">Nuclease</keyword>
<name>M5E834_MALS4</name>
<dbReference type="GO" id="GO:0008409">
    <property type="term" value="F:5'-3' exonuclease activity"/>
    <property type="evidence" value="ECO:0007669"/>
    <property type="project" value="TreeGrafter"/>
</dbReference>
<dbReference type="InterPro" id="IPR036279">
    <property type="entry name" value="5-3_exonuclease_C_sf"/>
</dbReference>
<accession>M5E834</accession>
<dbReference type="CDD" id="cd09897">
    <property type="entry name" value="H3TH_FEN1-XPG-like"/>
    <property type="match status" value="1"/>
</dbReference>
<evidence type="ECO:0000256" key="4">
    <source>
        <dbReference type="ARBA" id="ARBA00022801"/>
    </source>
</evidence>
<dbReference type="SMART" id="SM00485">
    <property type="entry name" value="XPGN"/>
    <property type="match status" value="1"/>
</dbReference>
<dbReference type="EMBL" id="LT671823">
    <property type="protein sequence ID" value="SHO77471.1"/>
    <property type="molecule type" value="Genomic_DNA"/>
</dbReference>
<dbReference type="AlphaFoldDB" id="M5E834"/>
<dbReference type="InterPro" id="IPR006086">
    <property type="entry name" value="XPG-I_dom"/>
</dbReference>
<protein>
    <submittedName>
        <fullName evidence="6">Uncharacterized protein</fullName>
    </submittedName>
</protein>
<dbReference type="GO" id="GO:0005634">
    <property type="term" value="C:nucleus"/>
    <property type="evidence" value="ECO:0007669"/>
    <property type="project" value="TreeGrafter"/>
</dbReference>
<dbReference type="HOGENOM" id="CLU_021984_0_0_1"/>
<evidence type="ECO:0000313" key="7">
    <source>
        <dbReference type="Proteomes" id="UP000186303"/>
    </source>
</evidence>
<dbReference type="GO" id="GO:0006281">
    <property type="term" value="P:DNA repair"/>
    <property type="evidence" value="ECO:0007669"/>
    <property type="project" value="UniProtKB-ARBA"/>
</dbReference>
<evidence type="ECO:0000256" key="1">
    <source>
        <dbReference type="ARBA" id="ARBA00022722"/>
    </source>
</evidence>
<dbReference type="RefSeq" id="XP_018740019.1">
    <property type="nucleotide sequence ID" value="XM_018883240.1"/>
</dbReference>
<dbReference type="InterPro" id="IPR029060">
    <property type="entry name" value="PIN-like_dom_sf"/>
</dbReference>
<reference evidence="7" key="1">
    <citation type="journal article" date="2017" name="Nucleic Acids Res.">
        <title>Proteogenomics produces comprehensive and highly accurate protein-coding gene annotation in a complete genome assembly of Malassezia sympodialis.</title>
        <authorList>
            <person name="Zhu Y."/>
            <person name="Engstroem P.G."/>
            <person name="Tellgren-Roth C."/>
            <person name="Baudo C.D."/>
            <person name="Kennell J.C."/>
            <person name="Sun S."/>
            <person name="Billmyre R.B."/>
            <person name="Schroeder M.S."/>
            <person name="Andersson A."/>
            <person name="Holm T."/>
            <person name="Sigurgeirsson B."/>
            <person name="Wu G."/>
            <person name="Sankaranarayanan S.R."/>
            <person name="Siddharthan R."/>
            <person name="Sanyal K."/>
            <person name="Lundeberg J."/>
            <person name="Nystedt B."/>
            <person name="Boekhout T."/>
            <person name="Dawson T.L. Jr."/>
            <person name="Heitman J."/>
            <person name="Scheynius A."/>
            <person name="Lehtioe J."/>
        </authorList>
    </citation>
    <scope>NUCLEOTIDE SEQUENCE [LARGE SCALE GENOMIC DNA]</scope>
    <source>
        <strain evidence="7">ATCC 42132</strain>
    </source>
</reference>
<dbReference type="Pfam" id="PF00752">
    <property type="entry name" value="XPG_N"/>
    <property type="match status" value="1"/>
</dbReference>
<dbReference type="KEGG" id="msym:MSY001_1440"/>
<dbReference type="Proteomes" id="UP000186303">
    <property type="component" value="Chromosome 3"/>
</dbReference>
<evidence type="ECO:0000256" key="5">
    <source>
        <dbReference type="ARBA" id="ARBA00022842"/>
    </source>
</evidence>
<dbReference type="GO" id="GO:0017108">
    <property type="term" value="F:5'-flap endonuclease activity"/>
    <property type="evidence" value="ECO:0007669"/>
    <property type="project" value="TreeGrafter"/>
</dbReference>
<dbReference type="InterPro" id="IPR006084">
    <property type="entry name" value="XPG/Rad2"/>
</dbReference>
<keyword evidence="7" id="KW-1185">Reference proteome</keyword>
<organism evidence="6 7">
    <name type="scientific">Malassezia sympodialis (strain ATCC 42132)</name>
    <name type="common">Atopic eczema-associated yeast</name>
    <dbReference type="NCBI Taxonomy" id="1230383"/>
    <lineage>
        <taxon>Eukaryota</taxon>
        <taxon>Fungi</taxon>
        <taxon>Dikarya</taxon>
        <taxon>Basidiomycota</taxon>
        <taxon>Ustilaginomycotina</taxon>
        <taxon>Malasseziomycetes</taxon>
        <taxon>Malasseziales</taxon>
        <taxon>Malasseziaceae</taxon>
        <taxon>Malassezia</taxon>
    </lineage>
</organism>
<evidence type="ECO:0000256" key="3">
    <source>
        <dbReference type="ARBA" id="ARBA00022759"/>
    </source>
</evidence>
<evidence type="ECO:0000256" key="2">
    <source>
        <dbReference type="ARBA" id="ARBA00022723"/>
    </source>
</evidence>
<dbReference type="SUPFAM" id="SSF88723">
    <property type="entry name" value="PIN domain-like"/>
    <property type="match status" value="1"/>
</dbReference>
<dbReference type="InterPro" id="IPR006085">
    <property type="entry name" value="XPG_DNA_repair_N"/>
</dbReference>
<dbReference type="Gene3D" id="3.40.50.1010">
    <property type="entry name" value="5'-nuclease"/>
    <property type="match status" value="2"/>
</dbReference>